<keyword evidence="1" id="KW-0378">Hydrolase</keyword>
<dbReference type="EMBL" id="JAUSWJ010000001">
    <property type="protein sequence ID" value="MDQ0514608.1"/>
    <property type="molecule type" value="Genomic_DNA"/>
</dbReference>
<evidence type="ECO:0000256" key="1">
    <source>
        <dbReference type="ARBA" id="ARBA00022801"/>
    </source>
</evidence>
<protein>
    <submittedName>
        <fullName evidence="3">Nicotinamidase-related amidase</fullName>
    </submittedName>
</protein>
<dbReference type="PANTHER" id="PTHR43540">
    <property type="entry name" value="PEROXYUREIDOACRYLATE/UREIDOACRYLATE AMIDOHYDROLASE-RELATED"/>
    <property type="match status" value="1"/>
</dbReference>
<comment type="caution">
    <text evidence="3">The sequence shown here is derived from an EMBL/GenBank/DDBJ whole genome shotgun (WGS) entry which is preliminary data.</text>
</comment>
<proteinExistence type="predicted"/>
<reference evidence="3 4" key="1">
    <citation type="submission" date="2023-07" db="EMBL/GenBank/DDBJ databases">
        <title>Genomic Encyclopedia of Type Strains, Phase IV (KMG-IV): sequencing the most valuable type-strain genomes for metagenomic binning, comparative biology and taxonomic classification.</title>
        <authorList>
            <person name="Goeker M."/>
        </authorList>
    </citation>
    <scope>NUCLEOTIDE SEQUENCE [LARGE SCALE GENOMIC DNA]</scope>
    <source>
        <strain evidence="3 4">B1-1</strain>
    </source>
</reference>
<dbReference type="PANTHER" id="PTHR43540:SF6">
    <property type="entry name" value="ISOCHORISMATASE-LIKE DOMAIN-CONTAINING PROTEIN"/>
    <property type="match status" value="1"/>
</dbReference>
<dbReference type="SUPFAM" id="SSF52499">
    <property type="entry name" value="Isochorismatase-like hydrolases"/>
    <property type="match status" value="1"/>
</dbReference>
<keyword evidence="4" id="KW-1185">Reference proteome</keyword>
<dbReference type="Gene3D" id="3.40.50.850">
    <property type="entry name" value="Isochorismatase-like"/>
    <property type="match status" value="1"/>
</dbReference>
<dbReference type="Pfam" id="PF00857">
    <property type="entry name" value="Isochorismatase"/>
    <property type="match status" value="1"/>
</dbReference>
<accession>A0ABU0M0Z2</accession>
<evidence type="ECO:0000313" key="3">
    <source>
        <dbReference type="EMBL" id="MDQ0514608.1"/>
    </source>
</evidence>
<dbReference type="InterPro" id="IPR050272">
    <property type="entry name" value="Isochorismatase-like_hydrls"/>
</dbReference>
<dbReference type="InterPro" id="IPR000868">
    <property type="entry name" value="Isochorismatase-like_dom"/>
</dbReference>
<evidence type="ECO:0000313" key="4">
    <source>
        <dbReference type="Proteomes" id="UP001223743"/>
    </source>
</evidence>
<feature type="domain" description="Isochorismatase-like" evidence="2">
    <location>
        <begin position="20"/>
        <end position="192"/>
    </location>
</feature>
<gene>
    <name evidence="3" type="ORF">QO015_000221</name>
</gene>
<sequence length="206" mass="22954">MAFELKSEEFPWQPTRSTFHLCVDAQRLFLQDGPWPTPWLEAVLPAIARVAEHAPERNIFSRFVPPERPEDVGGTWRAYYRRWRQATLGLIDPALLELASPLDLIARAGTVIDKPVYSAFVGTGLAGFLAEHRADGLIVTGAETDVCVLATVLDAVDLGYPIYIVTDAICGSTDSSHDAVLTLYRTRFFQQIQTLTADQLLALWPR</sequence>
<name>A0ABU0M0Z2_9HYPH</name>
<dbReference type="Proteomes" id="UP001223743">
    <property type="component" value="Unassembled WGS sequence"/>
</dbReference>
<dbReference type="InterPro" id="IPR036380">
    <property type="entry name" value="Isochorismatase-like_sf"/>
</dbReference>
<organism evidence="3 4">
    <name type="scientific">Kaistia geumhonensis</name>
    <dbReference type="NCBI Taxonomy" id="410839"/>
    <lineage>
        <taxon>Bacteria</taxon>
        <taxon>Pseudomonadati</taxon>
        <taxon>Pseudomonadota</taxon>
        <taxon>Alphaproteobacteria</taxon>
        <taxon>Hyphomicrobiales</taxon>
        <taxon>Kaistiaceae</taxon>
        <taxon>Kaistia</taxon>
    </lineage>
</organism>
<evidence type="ECO:0000259" key="2">
    <source>
        <dbReference type="Pfam" id="PF00857"/>
    </source>
</evidence>
<dbReference type="CDD" id="cd00431">
    <property type="entry name" value="cysteine_hydrolases"/>
    <property type="match status" value="1"/>
</dbReference>